<dbReference type="Gene3D" id="3.30.70.1380">
    <property type="entry name" value="Transcriptional regulatory protein pf0864 domain like"/>
    <property type="match status" value="1"/>
</dbReference>
<dbReference type="Pfam" id="PF01969">
    <property type="entry name" value="Ni_insertion"/>
    <property type="match status" value="1"/>
</dbReference>
<evidence type="ECO:0000313" key="4">
    <source>
        <dbReference type="Proteomes" id="UP000449710"/>
    </source>
</evidence>
<reference evidence="3 4" key="1">
    <citation type="submission" date="2019-04" db="EMBL/GenBank/DDBJ databases">
        <title>Isachenkonia alkalipeptolytica gen. nov. sp. nov. a new anaerobic, alkiliphilic organothrophic bacterium capable to reduce synthesized ferrihydrite isolated from a soda lake.</title>
        <authorList>
            <person name="Toshchakov S.V."/>
            <person name="Zavarzina D.G."/>
            <person name="Zhilina T.N."/>
            <person name="Kostrikina N.A."/>
            <person name="Kublanov I.V."/>
        </authorList>
    </citation>
    <scope>NUCLEOTIDE SEQUENCE [LARGE SCALE GENOMIC DNA]</scope>
    <source>
        <strain evidence="3 4">Z-1701</strain>
    </source>
</reference>
<organism evidence="3 4">
    <name type="scientific">Isachenkonia alkalipeptolytica</name>
    <dbReference type="NCBI Taxonomy" id="2565777"/>
    <lineage>
        <taxon>Bacteria</taxon>
        <taxon>Bacillati</taxon>
        <taxon>Bacillota</taxon>
        <taxon>Clostridia</taxon>
        <taxon>Eubacteriales</taxon>
        <taxon>Clostridiaceae</taxon>
        <taxon>Isachenkonia</taxon>
    </lineage>
</organism>
<dbReference type="EMBL" id="SUMG01000005">
    <property type="protein sequence ID" value="NBG87979.1"/>
    <property type="molecule type" value="Genomic_DNA"/>
</dbReference>
<gene>
    <name evidence="3" type="ORF">ISALK_05645</name>
</gene>
<dbReference type="AlphaFoldDB" id="A0AA43XKI4"/>
<evidence type="ECO:0000313" key="3">
    <source>
        <dbReference type="EMBL" id="NBG87979.1"/>
    </source>
</evidence>
<dbReference type="Gene3D" id="3.10.20.300">
    <property type="entry name" value="mk0293 like domain"/>
    <property type="match status" value="1"/>
</dbReference>
<keyword evidence="4" id="KW-1185">Reference proteome</keyword>
<evidence type="ECO:0000256" key="2">
    <source>
        <dbReference type="ARBA" id="ARBA00023239"/>
    </source>
</evidence>
<accession>A0AA43XKI4</accession>
<dbReference type="PANTHER" id="PTHR36566:SF1">
    <property type="entry name" value="PYRIDINIUM-3,5-BISTHIOCARBOXYLIC ACID MONONUCLEOTIDE NICKEL INSERTION PROTEIN"/>
    <property type="match status" value="1"/>
</dbReference>
<dbReference type="PANTHER" id="PTHR36566">
    <property type="entry name" value="NICKEL INSERTION PROTEIN-RELATED"/>
    <property type="match status" value="1"/>
</dbReference>
<protein>
    <submittedName>
        <fullName evidence="3">LarC family nickel insertion protein</fullName>
    </submittedName>
</protein>
<sequence length="150" mass="17661">MEPEEEGEKETLLLLETNIDDMNPEIYSYVFEKFLEEGARDVYLTPIMMKKNRPGTKLSVLADKTLEENMKKMIFLETSTLGIRITEIHREALTREFVKRETPFGMITFKEGYYQGTRVTFTPEYEDCRRVAKEQGLSLRRVYEVLSKID</sequence>
<dbReference type="InterPro" id="IPR002822">
    <property type="entry name" value="Ni_insertion"/>
</dbReference>
<proteinExistence type="predicted"/>
<dbReference type="Proteomes" id="UP000449710">
    <property type="component" value="Unassembled WGS sequence"/>
</dbReference>
<name>A0AA43XKI4_9CLOT</name>
<comment type="caution">
    <text evidence="3">The sequence shown here is derived from an EMBL/GenBank/DDBJ whole genome shotgun (WGS) entry which is preliminary data.</text>
</comment>
<keyword evidence="1" id="KW-0533">Nickel</keyword>
<dbReference type="GO" id="GO:0016829">
    <property type="term" value="F:lyase activity"/>
    <property type="evidence" value="ECO:0007669"/>
    <property type="project" value="UniProtKB-KW"/>
</dbReference>
<keyword evidence="2" id="KW-0456">Lyase</keyword>
<evidence type="ECO:0000256" key="1">
    <source>
        <dbReference type="ARBA" id="ARBA00022596"/>
    </source>
</evidence>